<dbReference type="AlphaFoldDB" id="X0UL50"/>
<dbReference type="EMBL" id="BARS01021679">
    <property type="protein sequence ID" value="GAG06360.1"/>
    <property type="molecule type" value="Genomic_DNA"/>
</dbReference>
<evidence type="ECO:0000313" key="1">
    <source>
        <dbReference type="EMBL" id="GAG06360.1"/>
    </source>
</evidence>
<gene>
    <name evidence="1" type="ORF">S01H1_34775</name>
</gene>
<proteinExistence type="predicted"/>
<protein>
    <submittedName>
        <fullName evidence="1">Uncharacterized protein</fullName>
    </submittedName>
</protein>
<accession>X0UL50</accession>
<name>X0UL50_9ZZZZ</name>
<reference evidence="1" key="1">
    <citation type="journal article" date="2014" name="Front. Microbiol.">
        <title>High frequency of phylogenetically diverse reductive dehalogenase-homologous genes in deep subseafloor sedimentary metagenomes.</title>
        <authorList>
            <person name="Kawai M."/>
            <person name="Futagami T."/>
            <person name="Toyoda A."/>
            <person name="Takaki Y."/>
            <person name="Nishi S."/>
            <person name="Hori S."/>
            <person name="Arai W."/>
            <person name="Tsubouchi T."/>
            <person name="Morono Y."/>
            <person name="Uchiyama I."/>
            <person name="Ito T."/>
            <person name="Fujiyama A."/>
            <person name="Inagaki F."/>
            <person name="Takami H."/>
        </authorList>
    </citation>
    <scope>NUCLEOTIDE SEQUENCE</scope>
    <source>
        <strain evidence="1">Expedition CK06-06</strain>
    </source>
</reference>
<comment type="caution">
    <text evidence="1">The sequence shown here is derived from an EMBL/GenBank/DDBJ whole genome shotgun (WGS) entry which is preliminary data.</text>
</comment>
<sequence>MYEVWWVEDDLLGTTAVSKVDECYSLQEAKDTAEEFENALQRWEGMTVHTAIKHEGGWVG</sequence>
<organism evidence="1">
    <name type="scientific">marine sediment metagenome</name>
    <dbReference type="NCBI Taxonomy" id="412755"/>
    <lineage>
        <taxon>unclassified sequences</taxon>
        <taxon>metagenomes</taxon>
        <taxon>ecological metagenomes</taxon>
    </lineage>
</organism>